<evidence type="ECO:0000256" key="4">
    <source>
        <dbReference type="ARBA" id="ARBA00022692"/>
    </source>
</evidence>
<evidence type="ECO:0000256" key="5">
    <source>
        <dbReference type="ARBA" id="ARBA00022777"/>
    </source>
</evidence>
<keyword evidence="8" id="KW-0472">Membrane</keyword>
<dbReference type="InterPro" id="IPR011712">
    <property type="entry name" value="Sig_transdc_His_kin_sub3_dim/P"/>
</dbReference>
<evidence type="ECO:0000256" key="7">
    <source>
        <dbReference type="ARBA" id="ARBA00023012"/>
    </source>
</evidence>
<dbReference type="Pfam" id="PF02518">
    <property type="entry name" value="HATPase_c"/>
    <property type="match status" value="1"/>
</dbReference>
<dbReference type="GO" id="GO:0016301">
    <property type="term" value="F:kinase activity"/>
    <property type="evidence" value="ECO:0007669"/>
    <property type="project" value="UniProtKB-KW"/>
</dbReference>
<dbReference type="InterPro" id="IPR003594">
    <property type="entry name" value="HATPase_dom"/>
</dbReference>
<organism evidence="10 11">
    <name type="scientific">Streptomyces poriferorum</name>
    <dbReference type="NCBI Taxonomy" id="2798799"/>
    <lineage>
        <taxon>Bacteria</taxon>
        <taxon>Bacillati</taxon>
        <taxon>Actinomycetota</taxon>
        <taxon>Actinomycetes</taxon>
        <taxon>Kitasatosporales</taxon>
        <taxon>Streptomycetaceae</taxon>
        <taxon>Streptomyces</taxon>
    </lineage>
</organism>
<keyword evidence="7" id="KW-0902">Two-component regulatory system</keyword>
<dbReference type="PANTHER" id="PTHR24421:SF37">
    <property type="entry name" value="SENSOR HISTIDINE KINASE NARS"/>
    <property type="match status" value="1"/>
</dbReference>
<comment type="subcellular location">
    <subcellularLocation>
        <location evidence="1">Cell membrane</location>
        <topology evidence="1">Multi-pass membrane protein</topology>
    </subcellularLocation>
</comment>
<keyword evidence="4" id="KW-0812">Transmembrane</keyword>
<feature type="domain" description="Histidine kinase/HSP90-like ATPase" evidence="9">
    <location>
        <begin position="262"/>
        <end position="356"/>
    </location>
</feature>
<evidence type="ECO:0000256" key="8">
    <source>
        <dbReference type="ARBA" id="ARBA00023136"/>
    </source>
</evidence>
<dbReference type="PANTHER" id="PTHR24421">
    <property type="entry name" value="NITRATE/NITRITE SENSOR PROTEIN NARX-RELATED"/>
    <property type="match status" value="1"/>
</dbReference>
<accession>A0ABY9IWU4</accession>
<dbReference type="InterPro" id="IPR050482">
    <property type="entry name" value="Sensor_HK_TwoCompSys"/>
</dbReference>
<dbReference type="Pfam" id="PF07730">
    <property type="entry name" value="HisKA_3"/>
    <property type="match status" value="1"/>
</dbReference>
<evidence type="ECO:0000256" key="1">
    <source>
        <dbReference type="ARBA" id="ARBA00004651"/>
    </source>
</evidence>
<evidence type="ECO:0000256" key="6">
    <source>
        <dbReference type="ARBA" id="ARBA00022989"/>
    </source>
</evidence>
<evidence type="ECO:0000256" key="2">
    <source>
        <dbReference type="ARBA" id="ARBA00022475"/>
    </source>
</evidence>
<dbReference type="Proteomes" id="UP001235744">
    <property type="component" value="Chromosome"/>
</dbReference>
<evidence type="ECO:0000313" key="11">
    <source>
        <dbReference type="Proteomes" id="UP001235744"/>
    </source>
</evidence>
<dbReference type="RefSeq" id="WP_219567235.1">
    <property type="nucleotide sequence ID" value="NZ_CP120988.1"/>
</dbReference>
<evidence type="ECO:0000256" key="3">
    <source>
        <dbReference type="ARBA" id="ARBA00022679"/>
    </source>
</evidence>
<evidence type="ECO:0000313" key="10">
    <source>
        <dbReference type="EMBL" id="WLQ58186.1"/>
    </source>
</evidence>
<dbReference type="SMART" id="SM00387">
    <property type="entry name" value="HATPase_c"/>
    <property type="match status" value="1"/>
</dbReference>
<keyword evidence="11" id="KW-1185">Reference proteome</keyword>
<dbReference type="CDD" id="cd16917">
    <property type="entry name" value="HATPase_UhpB-NarQ-NarX-like"/>
    <property type="match status" value="1"/>
</dbReference>
<dbReference type="EMBL" id="CP120988">
    <property type="protein sequence ID" value="WLQ58186.1"/>
    <property type="molecule type" value="Genomic_DNA"/>
</dbReference>
<keyword evidence="2" id="KW-1003">Cell membrane</keyword>
<keyword evidence="5 10" id="KW-0418">Kinase</keyword>
<evidence type="ECO:0000259" key="9">
    <source>
        <dbReference type="SMART" id="SM00387"/>
    </source>
</evidence>
<gene>
    <name evidence="10" type="ORF">P8A19_23380</name>
</gene>
<sequence>MHSGFVESDTAEQLLGRTHELLSDYRGRLEKIKSPLVSNEETWHTCALQAERIIRDCADSLRSGRADVRDRLIQQVEGLGVARATQGIDAVHSIRAGMILFDIVFDALGKAMVDSPAAFDGFQAGVRTLQQGIGRRLEAGAIGHDTYLLNTVREVNAASQRQLAREIHDHLGNHVSLALRRIELHELTWESSPDEVAVRIGAVKDTLTEALGIIRDLVTQLRRADREGTLESAFTAFLESMEITPSKVRIKVNGSEEWAPQDVLDEVFLVVRECLRNSLAHAEAEHVLATVDIAPYKLQALIEDNGCGFDVSEVATAGRANGIASCTERVELLGGTILFASAPEGTRVTLTIPLMDLPGDSVERAT</sequence>
<keyword evidence="3" id="KW-0808">Transferase</keyword>
<reference evidence="10 11" key="1">
    <citation type="submission" date="2023-03" db="EMBL/GenBank/DDBJ databases">
        <title>Isolation and description of six Streptomyces strains from soil environments, able to metabolize different microbial glucans.</title>
        <authorList>
            <person name="Widen T."/>
            <person name="Larsbrink J."/>
        </authorList>
    </citation>
    <scope>NUCLEOTIDE SEQUENCE [LARGE SCALE GENOMIC DNA]</scope>
    <source>
        <strain evidence="10 11">Alt2</strain>
    </source>
</reference>
<proteinExistence type="predicted"/>
<keyword evidence="6" id="KW-1133">Transmembrane helix</keyword>
<protein>
    <submittedName>
        <fullName evidence="10">Histidine kinase</fullName>
    </submittedName>
</protein>
<name>A0ABY9IWU4_9ACTN</name>